<evidence type="ECO:0008006" key="4">
    <source>
        <dbReference type="Google" id="ProtNLM"/>
    </source>
</evidence>
<dbReference type="EMBL" id="JAGMVJ010000020">
    <property type="protein sequence ID" value="KAH7075075.1"/>
    <property type="molecule type" value="Genomic_DNA"/>
</dbReference>
<sequence>MRLLINFAFLFICLLGYISATPLGAHDEGAARAVSPPAVSTFSSMSTGVITQTDRDRPRGVSVNPCYGTEGFTKIVDRSVRREWSTPPPPVTQPPMLKGNRDWRALKTKKYENCHFEFDKDSKTPGVFKCGGSGYTLVYDVVPDARRGDIIICGDDGGAWHVRAWAVEY</sequence>
<accession>A0A8K0QYI1</accession>
<comment type="caution">
    <text evidence="2">The sequence shown here is derived from an EMBL/GenBank/DDBJ whole genome shotgun (WGS) entry which is preliminary data.</text>
</comment>
<keyword evidence="1" id="KW-0732">Signal</keyword>
<protein>
    <recommendedName>
        <fullName evidence="4">Secreted protein</fullName>
    </recommendedName>
</protein>
<keyword evidence="3" id="KW-1185">Reference proteome</keyword>
<reference evidence="2" key="1">
    <citation type="journal article" date="2021" name="Nat. Commun.">
        <title>Genetic determinants of endophytism in the Arabidopsis root mycobiome.</title>
        <authorList>
            <person name="Mesny F."/>
            <person name="Miyauchi S."/>
            <person name="Thiergart T."/>
            <person name="Pickel B."/>
            <person name="Atanasova L."/>
            <person name="Karlsson M."/>
            <person name="Huettel B."/>
            <person name="Barry K.W."/>
            <person name="Haridas S."/>
            <person name="Chen C."/>
            <person name="Bauer D."/>
            <person name="Andreopoulos W."/>
            <person name="Pangilinan J."/>
            <person name="LaButti K."/>
            <person name="Riley R."/>
            <person name="Lipzen A."/>
            <person name="Clum A."/>
            <person name="Drula E."/>
            <person name="Henrissat B."/>
            <person name="Kohler A."/>
            <person name="Grigoriev I.V."/>
            <person name="Martin F.M."/>
            <person name="Hacquard S."/>
        </authorList>
    </citation>
    <scope>NUCLEOTIDE SEQUENCE</scope>
    <source>
        <strain evidence="2">MPI-SDFR-AT-0120</strain>
    </source>
</reference>
<feature type="chain" id="PRO_5035450325" description="Secreted protein" evidence="1">
    <location>
        <begin position="21"/>
        <end position="169"/>
    </location>
</feature>
<evidence type="ECO:0000256" key="1">
    <source>
        <dbReference type="SAM" id="SignalP"/>
    </source>
</evidence>
<dbReference type="AlphaFoldDB" id="A0A8K0QYI1"/>
<organism evidence="2 3">
    <name type="scientific">Paraphoma chrysanthemicola</name>
    <dbReference type="NCBI Taxonomy" id="798071"/>
    <lineage>
        <taxon>Eukaryota</taxon>
        <taxon>Fungi</taxon>
        <taxon>Dikarya</taxon>
        <taxon>Ascomycota</taxon>
        <taxon>Pezizomycotina</taxon>
        <taxon>Dothideomycetes</taxon>
        <taxon>Pleosporomycetidae</taxon>
        <taxon>Pleosporales</taxon>
        <taxon>Pleosporineae</taxon>
        <taxon>Phaeosphaeriaceae</taxon>
        <taxon>Paraphoma</taxon>
    </lineage>
</organism>
<feature type="signal peptide" evidence="1">
    <location>
        <begin position="1"/>
        <end position="20"/>
    </location>
</feature>
<proteinExistence type="predicted"/>
<gene>
    <name evidence="2" type="ORF">FB567DRAFT_553353</name>
</gene>
<evidence type="ECO:0000313" key="2">
    <source>
        <dbReference type="EMBL" id="KAH7075075.1"/>
    </source>
</evidence>
<name>A0A8K0QYI1_9PLEO</name>
<evidence type="ECO:0000313" key="3">
    <source>
        <dbReference type="Proteomes" id="UP000813461"/>
    </source>
</evidence>
<dbReference type="Proteomes" id="UP000813461">
    <property type="component" value="Unassembled WGS sequence"/>
</dbReference>